<evidence type="ECO:0000313" key="2">
    <source>
        <dbReference type="EMBL" id="MDV7290934.1"/>
    </source>
</evidence>
<gene>
    <name evidence="2" type="ORF">R4485_12240</name>
</gene>
<comment type="caution">
    <text evidence="2">The sequence shown here is derived from an EMBL/GenBank/DDBJ whole genome shotgun (WGS) entry which is preliminary data.</text>
</comment>
<keyword evidence="1" id="KW-0812">Transmembrane</keyword>
<accession>A0AAE4VCI4</accession>
<protein>
    <recommendedName>
        <fullName evidence="4">Transmembrane protein</fullName>
    </recommendedName>
</protein>
<dbReference type="Proteomes" id="UP001186041">
    <property type="component" value="Unassembled WGS sequence"/>
</dbReference>
<proteinExistence type="predicted"/>
<dbReference type="AlphaFoldDB" id="A0AAE4VCI4"/>
<evidence type="ECO:0000256" key="1">
    <source>
        <dbReference type="SAM" id="Phobius"/>
    </source>
</evidence>
<feature type="transmembrane region" description="Helical" evidence="1">
    <location>
        <begin position="71"/>
        <end position="92"/>
    </location>
</feature>
<feature type="transmembrane region" description="Helical" evidence="1">
    <location>
        <begin position="27"/>
        <end position="51"/>
    </location>
</feature>
<sequence>MSDVAAGQTADGGQVCRLPRGVRIADVTVCVLLFLVQAGLGVLALLSFMAFPMSTDNCAYEACGDEKWIGYAMWTAIASLVPAGLFFCVGFIQLGRHRIAFWWVLIGILAQGGVLAAAWRMAALAGPIN</sequence>
<reference evidence="2" key="1">
    <citation type="submission" date="2023-10" db="EMBL/GenBank/DDBJ databases">
        <title>Mycolicibacterium fortuitum clinical isolates causing pulmonary infections in humans.</title>
        <authorList>
            <person name="Mejia-Ponce P.M."/>
            <person name="Zenteno-Cuevas R."/>
            <person name="Licona-Cassani C."/>
        </authorList>
    </citation>
    <scope>NUCLEOTIDE SEQUENCE</scope>
    <source>
        <strain evidence="2">M8</strain>
    </source>
</reference>
<organism evidence="2 3">
    <name type="scientific">Mycolicibacterium fortuitum</name>
    <name type="common">Mycobacterium fortuitum</name>
    <dbReference type="NCBI Taxonomy" id="1766"/>
    <lineage>
        <taxon>Bacteria</taxon>
        <taxon>Bacillati</taxon>
        <taxon>Actinomycetota</taxon>
        <taxon>Actinomycetes</taxon>
        <taxon>Mycobacteriales</taxon>
        <taxon>Mycobacteriaceae</taxon>
        <taxon>Mycolicibacterium</taxon>
    </lineage>
</organism>
<keyword evidence="1" id="KW-1133">Transmembrane helix</keyword>
<evidence type="ECO:0000313" key="3">
    <source>
        <dbReference type="Proteomes" id="UP001186041"/>
    </source>
</evidence>
<evidence type="ECO:0008006" key="4">
    <source>
        <dbReference type="Google" id="ProtNLM"/>
    </source>
</evidence>
<keyword evidence="1" id="KW-0472">Membrane</keyword>
<dbReference type="RefSeq" id="WP_131809063.1">
    <property type="nucleotide sequence ID" value="NZ_JACKTK010000035.1"/>
</dbReference>
<feature type="transmembrane region" description="Helical" evidence="1">
    <location>
        <begin position="99"/>
        <end position="119"/>
    </location>
</feature>
<name>A0AAE4VCI4_MYCFO</name>
<dbReference type="EMBL" id="JAWLVV010000008">
    <property type="protein sequence ID" value="MDV7290934.1"/>
    <property type="molecule type" value="Genomic_DNA"/>
</dbReference>